<feature type="non-terminal residue" evidence="1">
    <location>
        <position position="236"/>
    </location>
</feature>
<sequence length="236" mass="24254">MAAGSRPHDSSTAPADTRDKSDVLSEDINMTLAEEGHTMTGDPASGLDDTIGEQSWASEVDRHFPITNGGLDDDIVDFDDDGLDDPAPGGSGAAETVLVSDARAAVASEMPAAAASGASVRGNMDDAAMFAKVIARLEQLELQQREDHRQLQTAGFTLATLQSEVKRIASSPTCPTPSHAGVQAQKRTRDATSPVGSDAPTRKRMAAPSRAAAQPSSSSVSEHAGEGTAAATNGDG</sequence>
<organism evidence="1 2">
    <name type="scientific">Vararia minispora EC-137</name>
    <dbReference type="NCBI Taxonomy" id="1314806"/>
    <lineage>
        <taxon>Eukaryota</taxon>
        <taxon>Fungi</taxon>
        <taxon>Dikarya</taxon>
        <taxon>Basidiomycota</taxon>
        <taxon>Agaricomycotina</taxon>
        <taxon>Agaricomycetes</taxon>
        <taxon>Russulales</taxon>
        <taxon>Lachnocladiaceae</taxon>
        <taxon>Vararia</taxon>
    </lineage>
</organism>
<reference evidence="1" key="1">
    <citation type="submission" date="2021-02" db="EMBL/GenBank/DDBJ databases">
        <authorList>
            <consortium name="DOE Joint Genome Institute"/>
            <person name="Ahrendt S."/>
            <person name="Looney B.P."/>
            <person name="Miyauchi S."/>
            <person name="Morin E."/>
            <person name="Drula E."/>
            <person name="Courty P.E."/>
            <person name="Chicoki N."/>
            <person name="Fauchery L."/>
            <person name="Kohler A."/>
            <person name="Kuo A."/>
            <person name="Labutti K."/>
            <person name="Pangilinan J."/>
            <person name="Lipzen A."/>
            <person name="Riley R."/>
            <person name="Andreopoulos W."/>
            <person name="He G."/>
            <person name="Johnson J."/>
            <person name="Barry K.W."/>
            <person name="Grigoriev I.V."/>
            <person name="Nagy L."/>
            <person name="Hibbett D."/>
            <person name="Henrissat B."/>
            <person name="Matheny P.B."/>
            <person name="Labbe J."/>
            <person name="Martin F."/>
        </authorList>
    </citation>
    <scope>NUCLEOTIDE SEQUENCE</scope>
    <source>
        <strain evidence="1">EC-137</strain>
    </source>
</reference>
<keyword evidence="2" id="KW-1185">Reference proteome</keyword>
<evidence type="ECO:0000313" key="1">
    <source>
        <dbReference type="EMBL" id="KAI0026476.1"/>
    </source>
</evidence>
<dbReference type="EMBL" id="MU274512">
    <property type="protein sequence ID" value="KAI0026476.1"/>
    <property type="molecule type" value="Genomic_DNA"/>
</dbReference>
<name>A0ACB8Q409_9AGAM</name>
<dbReference type="Proteomes" id="UP000814128">
    <property type="component" value="Unassembled WGS sequence"/>
</dbReference>
<protein>
    <submittedName>
        <fullName evidence="1">Uncharacterized protein</fullName>
    </submittedName>
</protein>
<comment type="caution">
    <text evidence="1">The sequence shown here is derived from an EMBL/GenBank/DDBJ whole genome shotgun (WGS) entry which is preliminary data.</text>
</comment>
<reference evidence="1" key="2">
    <citation type="journal article" date="2022" name="New Phytol.">
        <title>Evolutionary transition to the ectomycorrhizal habit in the genomes of a hyperdiverse lineage of mushroom-forming fungi.</title>
        <authorList>
            <person name="Looney B."/>
            <person name="Miyauchi S."/>
            <person name="Morin E."/>
            <person name="Drula E."/>
            <person name="Courty P.E."/>
            <person name="Kohler A."/>
            <person name="Kuo A."/>
            <person name="LaButti K."/>
            <person name="Pangilinan J."/>
            <person name="Lipzen A."/>
            <person name="Riley R."/>
            <person name="Andreopoulos W."/>
            <person name="He G."/>
            <person name="Johnson J."/>
            <person name="Nolan M."/>
            <person name="Tritt A."/>
            <person name="Barry K.W."/>
            <person name="Grigoriev I.V."/>
            <person name="Nagy L.G."/>
            <person name="Hibbett D."/>
            <person name="Henrissat B."/>
            <person name="Matheny P.B."/>
            <person name="Labbe J."/>
            <person name="Martin F.M."/>
        </authorList>
    </citation>
    <scope>NUCLEOTIDE SEQUENCE</scope>
    <source>
        <strain evidence="1">EC-137</strain>
    </source>
</reference>
<proteinExistence type="predicted"/>
<accession>A0ACB8Q409</accession>
<gene>
    <name evidence="1" type="ORF">K488DRAFT_92507</name>
</gene>
<evidence type="ECO:0000313" key="2">
    <source>
        <dbReference type="Proteomes" id="UP000814128"/>
    </source>
</evidence>